<protein>
    <submittedName>
        <fullName evidence="1">Uncharacterized protein</fullName>
    </submittedName>
</protein>
<proteinExistence type="predicted"/>
<dbReference type="EMBL" id="QPJK01000011">
    <property type="protein sequence ID" value="RCW66191.1"/>
    <property type="molecule type" value="Genomic_DNA"/>
</dbReference>
<accession>A0A368XDY6</accession>
<comment type="caution">
    <text evidence="1">The sequence shown here is derived from an EMBL/GenBank/DDBJ whole genome shotgun (WGS) entry which is preliminary data.</text>
</comment>
<gene>
    <name evidence="1" type="ORF">DES41_111149</name>
</gene>
<evidence type="ECO:0000313" key="2">
    <source>
        <dbReference type="Proteomes" id="UP000252884"/>
    </source>
</evidence>
<keyword evidence="2" id="KW-1185">Reference proteome</keyword>
<evidence type="ECO:0000313" key="1">
    <source>
        <dbReference type="EMBL" id="RCW66191.1"/>
    </source>
</evidence>
<dbReference type="Proteomes" id="UP000252884">
    <property type="component" value="Unassembled WGS sequence"/>
</dbReference>
<name>A0A368XDY6_9BURK</name>
<dbReference type="AlphaFoldDB" id="A0A368XDY6"/>
<reference evidence="1 2" key="1">
    <citation type="submission" date="2018-07" db="EMBL/GenBank/DDBJ databases">
        <title>Genomic Encyclopedia of Type Strains, Phase IV (KMG-IV): sequencing the most valuable type-strain genomes for metagenomic binning, comparative biology and taxonomic classification.</title>
        <authorList>
            <person name="Goeker M."/>
        </authorList>
    </citation>
    <scope>NUCLEOTIDE SEQUENCE [LARGE SCALE GENOMIC DNA]</scope>
    <source>
        <strain evidence="1 2">DSM 21634</strain>
    </source>
</reference>
<sequence length="146" mass="16286">MQQSSSSKSDASGFNPRGVDMQHLHQVFERVHDVVVARIVIAQFDANPRLKDAFPGVHLKALETIKRAHIRYAKAHRAGVRFAAVTQACRGIASWIALCVRGCLASVRAAHQRRRFVASVRAQVRIPRVAHNQDAQAEARHLRRVA</sequence>
<organism evidence="1 2">
    <name type="scientific">Pseudorhodoferax soli</name>
    <dbReference type="NCBI Taxonomy" id="545864"/>
    <lineage>
        <taxon>Bacteria</taxon>
        <taxon>Pseudomonadati</taxon>
        <taxon>Pseudomonadota</taxon>
        <taxon>Betaproteobacteria</taxon>
        <taxon>Burkholderiales</taxon>
        <taxon>Comamonadaceae</taxon>
    </lineage>
</organism>